<keyword evidence="1" id="KW-1133">Transmembrane helix</keyword>
<name>A0A172TQ17_9BACT</name>
<dbReference type="Pfam" id="PF07670">
    <property type="entry name" value="Gate"/>
    <property type="match status" value="2"/>
</dbReference>
<evidence type="ECO:0000313" key="4">
    <source>
        <dbReference type="Proteomes" id="UP000077177"/>
    </source>
</evidence>
<dbReference type="OrthoDB" id="9805623at2"/>
<gene>
    <name evidence="3" type="ORF">SY85_00140</name>
</gene>
<dbReference type="EMBL" id="CP011390">
    <property type="protein sequence ID" value="ANE49145.1"/>
    <property type="molecule type" value="Genomic_DNA"/>
</dbReference>
<feature type="domain" description="Nucleoside transporter/FeoB GTPase Gate" evidence="2">
    <location>
        <begin position="136"/>
        <end position="247"/>
    </location>
</feature>
<feature type="domain" description="Nucleoside transporter/FeoB GTPase Gate" evidence="2">
    <location>
        <begin position="363"/>
        <end position="465"/>
    </location>
</feature>
<feature type="transmembrane region" description="Helical" evidence="1">
    <location>
        <begin position="286"/>
        <end position="308"/>
    </location>
</feature>
<accession>A0A172TQ17</accession>
<keyword evidence="1" id="KW-0472">Membrane</keyword>
<organism evidence="3 4">
    <name type="scientific">Flavisolibacter tropicus</name>
    <dbReference type="NCBI Taxonomy" id="1492898"/>
    <lineage>
        <taxon>Bacteria</taxon>
        <taxon>Pseudomonadati</taxon>
        <taxon>Bacteroidota</taxon>
        <taxon>Chitinophagia</taxon>
        <taxon>Chitinophagales</taxon>
        <taxon>Chitinophagaceae</taxon>
        <taxon>Flavisolibacter</taxon>
    </lineage>
</organism>
<feature type="transmembrane region" description="Helical" evidence="1">
    <location>
        <begin position="6"/>
        <end position="23"/>
    </location>
</feature>
<feature type="transmembrane region" description="Helical" evidence="1">
    <location>
        <begin position="130"/>
        <end position="152"/>
    </location>
</feature>
<dbReference type="PATRIC" id="fig|1492898.3.peg.30"/>
<evidence type="ECO:0000259" key="2">
    <source>
        <dbReference type="Pfam" id="PF07670"/>
    </source>
</evidence>
<dbReference type="PANTHER" id="PTHR35793">
    <property type="entry name" value="INNER MEMBRANE PROTEIN YJIG"/>
    <property type="match status" value="1"/>
</dbReference>
<dbReference type="GO" id="GO:0005886">
    <property type="term" value="C:plasma membrane"/>
    <property type="evidence" value="ECO:0007669"/>
    <property type="project" value="TreeGrafter"/>
</dbReference>
<feature type="transmembrane region" description="Helical" evidence="1">
    <location>
        <begin position="362"/>
        <end position="379"/>
    </location>
</feature>
<dbReference type="Proteomes" id="UP000077177">
    <property type="component" value="Chromosome"/>
</dbReference>
<keyword evidence="1" id="KW-0812">Transmembrane</keyword>
<evidence type="ECO:0000313" key="3">
    <source>
        <dbReference type="EMBL" id="ANE49145.1"/>
    </source>
</evidence>
<feature type="transmembrane region" description="Helical" evidence="1">
    <location>
        <begin position="227"/>
        <end position="247"/>
    </location>
</feature>
<reference evidence="4" key="1">
    <citation type="submission" date="2015-01" db="EMBL/GenBank/DDBJ databases">
        <title>Flavisolibacter sp./LCS9/ whole genome sequencing.</title>
        <authorList>
            <person name="Kim M.K."/>
            <person name="Srinivasan S."/>
            <person name="Lee J.-J."/>
        </authorList>
    </citation>
    <scope>NUCLEOTIDE SEQUENCE [LARGE SCALE GENOMIC DNA]</scope>
    <source>
        <strain evidence="4">LCS9</strain>
    </source>
</reference>
<dbReference type="KEGG" id="fla:SY85_00140"/>
<keyword evidence="4" id="KW-1185">Reference proteome</keyword>
<dbReference type="PANTHER" id="PTHR35793:SF2">
    <property type="entry name" value="INNER MEMBRANE PROTEIN YJIG"/>
    <property type="match status" value="1"/>
</dbReference>
<dbReference type="STRING" id="1492898.SY85_00140"/>
<proteinExistence type="predicted"/>
<dbReference type="InterPro" id="IPR011642">
    <property type="entry name" value="Gate_dom"/>
</dbReference>
<feature type="transmembrane region" description="Helical" evidence="1">
    <location>
        <begin position="477"/>
        <end position="495"/>
    </location>
</feature>
<evidence type="ECO:0000256" key="1">
    <source>
        <dbReference type="SAM" id="Phobius"/>
    </source>
</evidence>
<feature type="transmembrane region" description="Helical" evidence="1">
    <location>
        <begin position="259"/>
        <end position="280"/>
    </location>
</feature>
<reference evidence="3 4" key="2">
    <citation type="journal article" date="2016" name="Int. J. Syst. Evol. Microbiol.">
        <title>Flavisolibacter tropicus sp. nov., isolated from tropical soil.</title>
        <authorList>
            <person name="Lee J.J."/>
            <person name="Kang M.S."/>
            <person name="Kim G.S."/>
            <person name="Lee C.S."/>
            <person name="Lim S."/>
            <person name="Lee J."/>
            <person name="Roh S.H."/>
            <person name="Kang H."/>
            <person name="Ha J.M."/>
            <person name="Bae S."/>
            <person name="Jung H.Y."/>
            <person name="Kim M.K."/>
        </authorList>
    </citation>
    <scope>NUCLEOTIDE SEQUENCE [LARGE SCALE GENOMIC DNA]</scope>
    <source>
        <strain evidence="3 4">LCS9</strain>
    </source>
</reference>
<feature type="transmembrane region" description="Helical" evidence="1">
    <location>
        <begin position="320"/>
        <end position="342"/>
    </location>
</feature>
<dbReference type="RefSeq" id="WP_066401142.1">
    <property type="nucleotide sequence ID" value="NZ_CP011390.1"/>
</dbReference>
<dbReference type="AlphaFoldDB" id="A0A172TQ17"/>
<protein>
    <submittedName>
        <fullName evidence="3">Spore maturation protein</fullName>
    </submittedName>
</protein>
<dbReference type="InterPro" id="IPR052549">
    <property type="entry name" value="SpmB"/>
</dbReference>
<sequence>MALSRIWSAFIIIAIVVAAFKSFSGDEKIYNRMVVGKADEPYDSVHYVLIGSPEKAGFGSRESFSKFLGGYGYNLKDSVQQATVLVTDNENADSVQILKAANPNLSVYTYRSVQNKLVRKADGIIETCKSAVTIAIGLIGIMALFMGFMSIAERAGGVRLLSRIIGPFFSRIFPDIPKGHPSMGHMVMNFSANLLGLDNAATPFGIKAMESLQELNPDKSRASNAQIMFLCLHASGLTLIPVSIIAARAALKAQSPTDIFVPCMIATFVATIAAMFIVSFKQKINVFQPVILAWVGGLSAIIAILVIYLSRLSTEGVQSFSGVLSNGLILLIFLLIIIGAVYKKINVFDAFIDGAKGGFETSVRIIPYLVGMLVAISMLRTSGTFDVIINGMKALFGALGTDTRFVDGLPTALIKPLSGSGARGMMIDTMKTFGPDSFAGRLACVLQGSSDTTFYVIAVYFGAVAVKDTRYSVGAMLLADLVGIITSIILAYMFFGSV</sequence>